<proteinExistence type="inferred from homology"/>
<reference evidence="2 3" key="1">
    <citation type="submission" date="2019-06" db="EMBL/GenBank/DDBJ databases">
        <title>Sorghum-associated microbial communities from plants grown in Nebraska, USA.</title>
        <authorList>
            <person name="Schachtman D."/>
        </authorList>
    </citation>
    <scope>NUCLEOTIDE SEQUENCE [LARGE SCALE GENOMIC DNA]</scope>
    <source>
        <strain evidence="2 3">1209</strain>
    </source>
</reference>
<dbReference type="Pfam" id="PF13561">
    <property type="entry name" value="adh_short_C2"/>
    <property type="match status" value="1"/>
</dbReference>
<protein>
    <submittedName>
        <fullName evidence="2">Enoyl-ACP reductase-like protein</fullName>
    </submittedName>
</protein>
<evidence type="ECO:0000313" key="3">
    <source>
        <dbReference type="Proteomes" id="UP000320811"/>
    </source>
</evidence>
<dbReference type="Proteomes" id="UP000320811">
    <property type="component" value="Unassembled WGS sequence"/>
</dbReference>
<evidence type="ECO:0000256" key="1">
    <source>
        <dbReference type="ARBA" id="ARBA00006484"/>
    </source>
</evidence>
<sequence>MIEKNYGRIINISSVAAQTGGVIGPHYAASKAGLIGLTHSYAALLARNGGITANAIAPTLIATDMVKDNPSIKPTLIPIGRFDQPDEVASVVLLLATNGYINGQTLNVNGDWYMS</sequence>
<comment type="caution">
    <text evidence="2">The sequence shown here is derived from an EMBL/GenBank/DDBJ whole genome shotgun (WGS) entry which is preliminary data.</text>
</comment>
<organism evidence="2 3">
    <name type="scientific">Chitinophaga polysaccharea</name>
    <dbReference type="NCBI Taxonomy" id="1293035"/>
    <lineage>
        <taxon>Bacteria</taxon>
        <taxon>Pseudomonadati</taxon>
        <taxon>Bacteroidota</taxon>
        <taxon>Chitinophagia</taxon>
        <taxon>Chitinophagales</taxon>
        <taxon>Chitinophagaceae</taxon>
        <taxon>Chitinophaga</taxon>
    </lineage>
</organism>
<dbReference type="InterPro" id="IPR020904">
    <property type="entry name" value="Sc_DH/Rdtase_CS"/>
</dbReference>
<dbReference type="PROSITE" id="PS00061">
    <property type="entry name" value="ADH_SHORT"/>
    <property type="match status" value="1"/>
</dbReference>
<dbReference type="SUPFAM" id="SSF51735">
    <property type="entry name" value="NAD(P)-binding Rossmann-fold domains"/>
    <property type="match status" value="1"/>
</dbReference>
<gene>
    <name evidence="2" type="ORF">FHW36_105418</name>
</gene>
<dbReference type="AlphaFoldDB" id="A0A561PPE5"/>
<dbReference type="GO" id="GO:0016616">
    <property type="term" value="F:oxidoreductase activity, acting on the CH-OH group of donors, NAD or NADP as acceptor"/>
    <property type="evidence" value="ECO:0007669"/>
    <property type="project" value="TreeGrafter"/>
</dbReference>
<comment type="similarity">
    <text evidence="1">Belongs to the short-chain dehydrogenases/reductases (SDR) family.</text>
</comment>
<dbReference type="PRINTS" id="PR00081">
    <property type="entry name" value="GDHRDH"/>
</dbReference>
<keyword evidence="3" id="KW-1185">Reference proteome</keyword>
<dbReference type="PRINTS" id="PR00080">
    <property type="entry name" value="SDRFAMILY"/>
</dbReference>
<dbReference type="Gene3D" id="3.40.50.720">
    <property type="entry name" value="NAD(P)-binding Rossmann-like Domain"/>
    <property type="match status" value="1"/>
</dbReference>
<dbReference type="EMBL" id="VIWO01000005">
    <property type="protein sequence ID" value="TWF39977.1"/>
    <property type="molecule type" value="Genomic_DNA"/>
</dbReference>
<dbReference type="GO" id="GO:0030497">
    <property type="term" value="P:fatty acid elongation"/>
    <property type="evidence" value="ECO:0007669"/>
    <property type="project" value="TreeGrafter"/>
</dbReference>
<accession>A0A561PPE5</accession>
<evidence type="ECO:0000313" key="2">
    <source>
        <dbReference type="EMBL" id="TWF39977.1"/>
    </source>
</evidence>
<name>A0A561PPE5_9BACT</name>
<dbReference type="PANTHER" id="PTHR42760:SF135">
    <property type="entry name" value="BLL7886 PROTEIN"/>
    <property type="match status" value="1"/>
</dbReference>
<dbReference type="InterPro" id="IPR036291">
    <property type="entry name" value="NAD(P)-bd_dom_sf"/>
</dbReference>
<dbReference type="InterPro" id="IPR002347">
    <property type="entry name" value="SDR_fam"/>
</dbReference>
<dbReference type="PANTHER" id="PTHR42760">
    <property type="entry name" value="SHORT-CHAIN DEHYDROGENASES/REDUCTASES FAMILY MEMBER"/>
    <property type="match status" value="1"/>
</dbReference>